<keyword evidence="1" id="KW-0539">Nucleus</keyword>
<dbReference type="InterPro" id="IPR050987">
    <property type="entry name" value="AtrR-like"/>
</dbReference>
<dbReference type="InterPro" id="IPR011051">
    <property type="entry name" value="RmlC_Cupin_sf"/>
</dbReference>
<sequence length="798" mass="89218">MVLHSDLSHQENIVNFDGQMSSAQRHCPSPGLTVRKDDLPGQAPPRTRNLGNYGRNQADTSLTPEGPSTTSDGGSNYHAIQAKSVIQIDLHNPCDISREQQSLLKSALQLVNSIADSESNNSVTALEEETSLQDSASICPESPSRELLFMLLHGPQESISIQWPDHISYKTFTKMAVALLRSRSEIGDHRFHQHSVCIYVKAVFHLYQASRTNDDPLIKDELSRSRSAYTMAAMRSIEHFNILKPPDLSSIQSLISIALLMQHLGRPHQCWLFISYAARQITALNYHKIRGISNSSDSEQEIHNVVYWCFYLDRTLSYLLCRPPSLPDLEVSPTDLIVLEPSSPYDVLLRVLLDLAQVQGRLHSVSCGGSNQSKSQSLETCQILELRMQSLLTTLELSRDSYPKIVQYDWVAVDFCYYAILVEIHRTHLQSAFSPGLHRQCLTYARKSLRAFHFLQQHSADMPGFEDPYPSFLTWTLFFYPLSAFFVVFCNIIGTIDHDDFKLMGQITQRLSPFKQDPHLGKLLNLLQSLEQLCEPLFQVSNGASEANSISQTYMPAAPLRLSDNPPDPVTTGAFDPAMPFGDNMESNIDTGWQEWRPPDYGTHYPFESEFRPARMSEPVDNWNPLDITSLHCRKTGLRTTVRLAVTANSAFLPSPSLPIMHSHHDAGFTVQCAELKWLPLAPGVFIKIVKLVPETGEYSIMVRAQPGGLLPPHRHVDSAEIYVLKGNGAHPQTGEFTEGDYVSESKGAIHDALPFECDTELLMVSRGLSVFLAEDGSDMYTMDVAMLQGMLQGAGLA</sequence>
<dbReference type="Proteomes" id="UP001148299">
    <property type="component" value="Unassembled WGS sequence"/>
</dbReference>
<dbReference type="InterPro" id="IPR014710">
    <property type="entry name" value="RmlC-like_jellyroll"/>
</dbReference>
<dbReference type="PANTHER" id="PTHR46910:SF1">
    <property type="entry name" value="MISCELLANEOUS ZN(II)2CYS6 TRANSCRIPTION FACTOR (EUROFUNG)-RELATED"/>
    <property type="match status" value="1"/>
</dbReference>
<feature type="compositionally biased region" description="Polar residues" evidence="2">
    <location>
        <begin position="54"/>
        <end position="74"/>
    </location>
</feature>
<protein>
    <recommendedName>
        <fullName evidence="4">Xylanolytic transcriptional activator regulatory domain-containing protein</fullName>
    </recommendedName>
</protein>
<comment type="caution">
    <text evidence="5">The sequence shown here is derived from an EMBL/GenBank/DDBJ whole genome shotgun (WGS) entry which is preliminary data.</text>
</comment>
<dbReference type="Pfam" id="PF04082">
    <property type="entry name" value="Fungal_trans"/>
    <property type="match status" value="1"/>
</dbReference>
<dbReference type="InterPro" id="IPR007219">
    <property type="entry name" value="XnlR_reg_dom"/>
</dbReference>
<accession>A0A9W9UI01</accession>
<dbReference type="GO" id="GO:0006351">
    <property type="term" value="P:DNA-templated transcription"/>
    <property type="evidence" value="ECO:0007669"/>
    <property type="project" value="InterPro"/>
</dbReference>
<dbReference type="Gene3D" id="2.60.120.10">
    <property type="entry name" value="Jelly Rolls"/>
    <property type="match status" value="1"/>
</dbReference>
<evidence type="ECO:0000256" key="2">
    <source>
        <dbReference type="SAM" id="MobiDB-lite"/>
    </source>
</evidence>
<evidence type="ECO:0000256" key="3">
    <source>
        <dbReference type="SAM" id="Phobius"/>
    </source>
</evidence>
<feature type="transmembrane region" description="Helical" evidence="3">
    <location>
        <begin position="472"/>
        <end position="494"/>
    </location>
</feature>
<evidence type="ECO:0000313" key="5">
    <source>
        <dbReference type="EMBL" id="KAJ5341707.1"/>
    </source>
</evidence>
<dbReference type="EMBL" id="JAPZBR010000008">
    <property type="protein sequence ID" value="KAJ5341707.1"/>
    <property type="molecule type" value="Genomic_DNA"/>
</dbReference>
<feature type="region of interest" description="Disordered" evidence="2">
    <location>
        <begin position="17"/>
        <end position="76"/>
    </location>
</feature>
<dbReference type="GO" id="GO:0008270">
    <property type="term" value="F:zinc ion binding"/>
    <property type="evidence" value="ECO:0007669"/>
    <property type="project" value="InterPro"/>
</dbReference>
<dbReference type="SUPFAM" id="SSF51182">
    <property type="entry name" value="RmlC-like cupins"/>
    <property type="match status" value="1"/>
</dbReference>
<dbReference type="SMART" id="SM00906">
    <property type="entry name" value="Fungal_trans"/>
    <property type="match status" value="1"/>
</dbReference>
<gene>
    <name evidence="5" type="ORF">N7541_010831</name>
</gene>
<dbReference type="CDD" id="cd12148">
    <property type="entry name" value="fungal_TF_MHR"/>
    <property type="match status" value="1"/>
</dbReference>
<keyword evidence="3" id="KW-1133">Transmembrane helix</keyword>
<keyword evidence="3" id="KW-0812">Transmembrane</keyword>
<dbReference type="InterPro" id="IPR025979">
    <property type="entry name" value="ChrR-like_cupin_dom"/>
</dbReference>
<name>A0A9W9UI01_PENBR</name>
<dbReference type="GO" id="GO:0003700">
    <property type="term" value="F:DNA-binding transcription factor activity"/>
    <property type="evidence" value="ECO:0007669"/>
    <property type="project" value="InterPro"/>
</dbReference>
<reference evidence="5" key="2">
    <citation type="journal article" date="2023" name="IMA Fungus">
        <title>Comparative genomic study of the Penicillium genus elucidates a diverse pangenome and 15 lateral gene transfer events.</title>
        <authorList>
            <person name="Petersen C."/>
            <person name="Sorensen T."/>
            <person name="Nielsen M.R."/>
            <person name="Sondergaard T.E."/>
            <person name="Sorensen J.L."/>
            <person name="Fitzpatrick D.A."/>
            <person name="Frisvad J.C."/>
            <person name="Nielsen K.L."/>
        </authorList>
    </citation>
    <scope>NUCLEOTIDE SEQUENCE</scope>
    <source>
        <strain evidence="5">IBT 35675</strain>
    </source>
</reference>
<proteinExistence type="predicted"/>
<evidence type="ECO:0000256" key="1">
    <source>
        <dbReference type="ARBA" id="ARBA00023242"/>
    </source>
</evidence>
<keyword evidence="6" id="KW-1185">Reference proteome</keyword>
<evidence type="ECO:0000313" key="6">
    <source>
        <dbReference type="Proteomes" id="UP001148299"/>
    </source>
</evidence>
<keyword evidence="3" id="KW-0472">Membrane</keyword>
<evidence type="ECO:0000259" key="4">
    <source>
        <dbReference type="SMART" id="SM00906"/>
    </source>
</evidence>
<dbReference type="Pfam" id="PF12973">
    <property type="entry name" value="Cupin_7"/>
    <property type="match status" value="1"/>
</dbReference>
<organism evidence="5 6">
    <name type="scientific">Penicillium brevicompactum</name>
    <dbReference type="NCBI Taxonomy" id="5074"/>
    <lineage>
        <taxon>Eukaryota</taxon>
        <taxon>Fungi</taxon>
        <taxon>Dikarya</taxon>
        <taxon>Ascomycota</taxon>
        <taxon>Pezizomycotina</taxon>
        <taxon>Eurotiomycetes</taxon>
        <taxon>Eurotiomycetidae</taxon>
        <taxon>Eurotiales</taxon>
        <taxon>Aspergillaceae</taxon>
        <taxon>Penicillium</taxon>
    </lineage>
</organism>
<dbReference type="AlphaFoldDB" id="A0A9W9UI01"/>
<dbReference type="GO" id="GO:0003677">
    <property type="term" value="F:DNA binding"/>
    <property type="evidence" value="ECO:0007669"/>
    <property type="project" value="InterPro"/>
</dbReference>
<feature type="domain" description="Xylanolytic transcriptional activator regulatory" evidence="4">
    <location>
        <begin position="270"/>
        <end position="341"/>
    </location>
</feature>
<reference evidence="5" key="1">
    <citation type="submission" date="2022-12" db="EMBL/GenBank/DDBJ databases">
        <authorList>
            <person name="Petersen C."/>
        </authorList>
    </citation>
    <scope>NUCLEOTIDE SEQUENCE</scope>
    <source>
        <strain evidence="5">IBT 35675</strain>
    </source>
</reference>
<dbReference type="PANTHER" id="PTHR46910">
    <property type="entry name" value="TRANSCRIPTION FACTOR PDR1"/>
    <property type="match status" value="1"/>
</dbReference>